<dbReference type="PRINTS" id="PR00385">
    <property type="entry name" value="P450"/>
</dbReference>
<proteinExistence type="inferred from homology"/>
<dbReference type="SUPFAM" id="SSF48264">
    <property type="entry name" value="Cytochrome P450"/>
    <property type="match status" value="1"/>
</dbReference>
<keyword evidence="9" id="KW-0472">Membrane</keyword>
<keyword evidence="5 7" id="KW-0408">Iron</keyword>
<keyword evidence="9" id="KW-0812">Transmembrane</keyword>
<evidence type="ECO:0000313" key="11">
    <source>
        <dbReference type="Proteomes" id="UP001497497"/>
    </source>
</evidence>
<dbReference type="AlphaFoldDB" id="A0AAV2HHK7"/>
<comment type="caution">
    <text evidence="10">The sequence shown here is derived from an EMBL/GenBank/DDBJ whole genome shotgun (WGS) entry which is preliminary data.</text>
</comment>
<name>A0AAV2HHK7_LYMST</name>
<dbReference type="Pfam" id="PF00067">
    <property type="entry name" value="p450"/>
    <property type="match status" value="1"/>
</dbReference>
<evidence type="ECO:0000256" key="1">
    <source>
        <dbReference type="ARBA" id="ARBA00010617"/>
    </source>
</evidence>
<dbReference type="PRINTS" id="PR00463">
    <property type="entry name" value="EP450I"/>
</dbReference>
<evidence type="ECO:0000256" key="2">
    <source>
        <dbReference type="ARBA" id="ARBA00022617"/>
    </source>
</evidence>
<keyword evidence="4 8" id="KW-0560">Oxidoreductase</keyword>
<keyword evidence="6 8" id="KW-0503">Monooxygenase</keyword>
<reference evidence="10 11" key="1">
    <citation type="submission" date="2024-04" db="EMBL/GenBank/DDBJ databases">
        <authorList>
            <consortium name="Genoscope - CEA"/>
            <person name="William W."/>
        </authorList>
    </citation>
    <scope>NUCLEOTIDE SEQUENCE [LARGE SCALE GENOMIC DNA]</scope>
</reference>
<dbReference type="Gene3D" id="1.10.630.10">
    <property type="entry name" value="Cytochrome P450"/>
    <property type="match status" value="1"/>
</dbReference>
<dbReference type="InterPro" id="IPR036396">
    <property type="entry name" value="Cyt_P450_sf"/>
</dbReference>
<dbReference type="GO" id="GO:0020037">
    <property type="term" value="F:heme binding"/>
    <property type="evidence" value="ECO:0007669"/>
    <property type="project" value="InterPro"/>
</dbReference>
<dbReference type="GO" id="GO:0004497">
    <property type="term" value="F:monooxygenase activity"/>
    <property type="evidence" value="ECO:0007669"/>
    <property type="project" value="UniProtKB-KW"/>
</dbReference>
<comment type="cofactor">
    <cofactor evidence="7">
        <name>heme</name>
        <dbReference type="ChEBI" id="CHEBI:30413"/>
    </cofactor>
</comment>
<comment type="similarity">
    <text evidence="1 8">Belongs to the cytochrome P450 family.</text>
</comment>
<sequence>MEGATIYILTFLAPLVIIYIVLVAWSRRRSDQRSLPGPSLVEGVKVFLKGSYTSKLHLYLPDLARRYGELVRVNVVLRDIVFVNDALVFRHLVRDKTFRELTNDRPSTFMRTFCFYNGQDMVLADLSQQQRQLRKIFHLLLKFYGEGIGKFEELMTRTLGELTRDLKNKEHSELSTSLKTYIRNIVGYLLTGGDTEIARTTLGKIDVFNDLVNNSLLFENESILQFFPFVRFVPGTRFKRMANALLAARDDLHETCFYAMKKTYAVGERRGIVDDMIAMQEEARGKGGEFELSDEMIKAVIQDIIVAAYLTTASTLSSLFLQIISKPEIQTKMYQEIHSVIGDGQPSFNHRQQMPYTEAVILETLRYSSIVSFLVPHLVREDIHYDDCVISKGTMLVMNGWYSHHRADKWGDPDVFRPERFLDSSGQLHDPDHPVRLNMIPFGSGYRSCPGETFAKSRAFLVVTTLLKNFEFLPPENGTVLPPSDPCLWPSTAVRCPDNYFAKVVLRDTN</sequence>
<gene>
    <name evidence="10" type="ORF">GSLYS_00007465001</name>
</gene>
<organism evidence="10 11">
    <name type="scientific">Lymnaea stagnalis</name>
    <name type="common">Great pond snail</name>
    <name type="synonym">Helix stagnalis</name>
    <dbReference type="NCBI Taxonomy" id="6523"/>
    <lineage>
        <taxon>Eukaryota</taxon>
        <taxon>Metazoa</taxon>
        <taxon>Spiralia</taxon>
        <taxon>Lophotrochozoa</taxon>
        <taxon>Mollusca</taxon>
        <taxon>Gastropoda</taxon>
        <taxon>Heterobranchia</taxon>
        <taxon>Euthyneura</taxon>
        <taxon>Panpulmonata</taxon>
        <taxon>Hygrophila</taxon>
        <taxon>Lymnaeoidea</taxon>
        <taxon>Lymnaeidae</taxon>
        <taxon>Lymnaea</taxon>
    </lineage>
</organism>
<dbReference type="GO" id="GO:0005506">
    <property type="term" value="F:iron ion binding"/>
    <property type="evidence" value="ECO:0007669"/>
    <property type="project" value="InterPro"/>
</dbReference>
<dbReference type="PROSITE" id="PS00086">
    <property type="entry name" value="CYTOCHROME_P450"/>
    <property type="match status" value="1"/>
</dbReference>
<keyword evidence="11" id="KW-1185">Reference proteome</keyword>
<evidence type="ECO:0000256" key="6">
    <source>
        <dbReference type="ARBA" id="ARBA00023033"/>
    </source>
</evidence>
<accession>A0AAV2HHK7</accession>
<dbReference type="InterPro" id="IPR002401">
    <property type="entry name" value="Cyt_P450_E_grp-I"/>
</dbReference>
<feature type="binding site" description="axial binding residue" evidence="7">
    <location>
        <position position="449"/>
    </location>
    <ligand>
        <name>heme</name>
        <dbReference type="ChEBI" id="CHEBI:30413"/>
    </ligand>
    <ligandPart>
        <name>Fe</name>
        <dbReference type="ChEBI" id="CHEBI:18248"/>
    </ligandPart>
</feature>
<feature type="transmembrane region" description="Helical" evidence="9">
    <location>
        <begin position="304"/>
        <end position="324"/>
    </location>
</feature>
<dbReference type="PANTHER" id="PTHR24289">
    <property type="entry name" value="STEROID 17-ALPHA-HYDROXYLASE/17,20 LYASE"/>
    <property type="match status" value="1"/>
</dbReference>
<dbReference type="PANTHER" id="PTHR24289:SF1">
    <property type="entry name" value="STEROID 17-ALPHA-HYDROXYLASE_17,20 LYASE"/>
    <property type="match status" value="1"/>
</dbReference>
<dbReference type="InterPro" id="IPR001128">
    <property type="entry name" value="Cyt_P450"/>
</dbReference>
<evidence type="ECO:0000256" key="5">
    <source>
        <dbReference type="ARBA" id="ARBA00023004"/>
    </source>
</evidence>
<evidence type="ECO:0000256" key="7">
    <source>
        <dbReference type="PIRSR" id="PIRSR602401-1"/>
    </source>
</evidence>
<protein>
    <recommendedName>
        <fullName evidence="12">Cytochrome P450</fullName>
    </recommendedName>
</protein>
<feature type="transmembrane region" description="Helical" evidence="9">
    <location>
        <begin position="6"/>
        <end position="25"/>
    </location>
</feature>
<keyword evidence="3 7" id="KW-0479">Metal-binding</keyword>
<dbReference type="EMBL" id="CAXITT010000144">
    <property type="protein sequence ID" value="CAL1533505.1"/>
    <property type="molecule type" value="Genomic_DNA"/>
</dbReference>
<evidence type="ECO:0000256" key="8">
    <source>
        <dbReference type="RuleBase" id="RU000461"/>
    </source>
</evidence>
<evidence type="ECO:0000313" key="10">
    <source>
        <dbReference type="EMBL" id="CAL1533505.1"/>
    </source>
</evidence>
<evidence type="ECO:0000256" key="3">
    <source>
        <dbReference type="ARBA" id="ARBA00022723"/>
    </source>
</evidence>
<dbReference type="InterPro" id="IPR017972">
    <property type="entry name" value="Cyt_P450_CS"/>
</dbReference>
<evidence type="ECO:0000256" key="9">
    <source>
        <dbReference type="SAM" id="Phobius"/>
    </source>
</evidence>
<evidence type="ECO:0000256" key="4">
    <source>
        <dbReference type="ARBA" id="ARBA00023002"/>
    </source>
</evidence>
<keyword evidence="9" id="KW-1133">Transmembrane helix</keyword>
<dbReference type="GO" id="GO:0016705">
    <property type="term" value="F:oxidoreductase activity, acting on paired donors, with incorporation or reduction of molecular oxygen"/>
    <property type="evidence" value="ECO:0007669"/>
    <property type="project" value="InterPro"/>
</dbReference>
<evidence type="ECO:0008006" key="12">
    <source>
        <dbReference type="Google" id="ProtNLM"/>
    </source>
</evidence>
<keyword evidence="2 7" id="KW-0349">Heme</keyword>
<dbReference type="Proteomes" id="UP001497497">
    <property type="component" value="Unassembled WGS sequence"/>
</dbReference>